<sequence length="365" mass="40939">MSDDFLFGDSNSGSGGSSYHTLQQGSSVSSSTIHHKSGFLKSLTNLTRQSTELRRTHTGGSSNNGAGGPTSDKVIGASHSHFDVSITSDHRSHSRSRSVSPDRRSGIYSMNKPKSPKSKLHMSTFTSTSKRLSRESVDDDNDWNDNIDNITSPDTPKYNIQFYPDLNNLKINDESSATLSDSLAKRDLSSDLIQHQNSVATGPEPEAESEDDDDSPYPFLKKNYEELMKDPYKLLTTQVPPVNDTTRYNKIVKALTKPQFDMNELRKQSWSGIPESLRSLVWQVLLGYLPANASTRESVLGRKRKEYTNSMGQLFRGEKEQTVWHQITIDIPRTNPSVKLYSFETTQRSLEKILYLWAIRHPASG</sequence>
<dbReference type="Proteomes" id="UP001165064">
    <property type="component" value="Unassembled WGS sequence"/>
</dbReference>
<gene>
    <name evidence="1" type="ORF">Amon02_000855000</name>
</gene>
<name>A0ACB5TJ52_AMBMO</name>
<dbReference type="EMBL" id="BSXS01007637">
    <property type="protein sequence ID" value="GME89650.1"/>
    <property type="molecule type" value="Genomic_DNA"/>
</dbReference>
<evidence type="ECO:0000313" key="2">
    <source>
        <dbReference type="Proteomes" id="UP001165064"/>
    </source>
</evidence>
<keyword evidence="2" id="KW-1185">Reference proteome</keyword>
<comment type="caution">
    <text evidence="1">The sequence shown here is derived from an EMBL/GenBank/DDBJ whole genome shotgun (WGS) entry which is preliminary data.</text>
</comment>
<accession>A0ACB5TJ52</accession>
<evidence type="ECO:0000313" key="1">
    <source>
        <dbReference type="EMBL" id="GME89650.1"/>
    </source>
</evidence>
<protein>
    <submittedName>
        <fullName evidence="1">Unnamed protein product</fullName>
    </submittedName>
</protein>
<reference evidence="1" key="1">
    <citation type="submission" date="2023-04" db="EMBL/GenBank/DDBJ databases">
        <title>Ambrosiozyma monospora NBRC 10751.</title>
        <authorList>
            <person name="Ichikawa N."/>
            <person name="Sato H."/>
            <person name="Tonouchi N."/>
        </authorList>
    </citation>
    <scope>NUCLEOTIDE SEQUENCE</scope>
    <source>
        <strain evidence="1">NBRC 10751</strain>
    </source>
</reference>
<organism evidence="1 2">
    <name type="scientific">Ambrosiozyma monospora</name>
    <name type="common">Yeast</name>
    <name type="synonym">Endomycopsis monosporus</name>
    <dbReference type="NCBI Taxonomy" id="43982"/>
    <lineage>
        <taxon>Eukaryota</taxon>
        <taxon>Fungi</taxon>
        <taxon>Dikarya</taxon>
        <taxon>Ascomycota</taxon>
        <taxon>Saccharomycotina</taxon>
        <taxon>Pichiomycetes</taxon>
        <taxon>Pichiales</taxon>
        <taxon>Pichiaceae</taxon>
        <taxon>Ambrosiozyma</taxon>
    </lineage>
</organism>
<proteinExistence type="predicted"/>